<dbReference type="VEuPathDB" id="VectorBase:GPAI015660"/>
<evidence type="ECO:0000313" key="1">
    <source>
        <dbReference type="EnsemblMetazoa" id="GPAI015660-PA"/>
    </source>
</evidence>
<protein>
    <submittedName>
        <fullName evidence="1">Uncharacterized protein</fullName>
    </submittedName>
</protein>
<keyword evidence="2" id="KW-1185">Reference proteome</keyword>
<dbReference type="EnsemblMetazoa" id="GPAI015660-RA">
    <property type="protein sequence ID" value="GPAI015660-PA"/>
    <property type="gene ID" value="GPAI015660"/>
</dbReference>
<accession>A0A1A9ZII0</accession>
<proteinExistence type="predicted"/>
<dbReference type="Proteomes" id="UP000092445">
    <property type="component" value="Unassembled WGS sequence"/>
</dbReference>
<evidence type="ECO:0000313" key="2">
    <source>
        <dbReference type="Proteomes" id="UP000092445"/>
    </source>
</evidence>
<dbReference type="AlphaFoldDB" id="A0A1A9ZII0"/>
<organism evidence="1 2">
    <name type="scientific">Glossina pallidipes</name>
    <name type="common">Tsetse fly</name>
    <dbReference type="NCBI Taxonomy" id="7398"/>
    <lineage>
        <taxon>Eukaryota</taxon>
        <taxon>Metazoa</taxon>
        <taxon>Ecdysozoa</taxon>
        <taxon>Arthropoda</taxon>
        <taxon>Hexapoda</taxon>
        <taxon>Insecta</taxon>
        <taxon>Pterygota</taxon>
        <taxon>Neoptera</taxon>
        <taxon>Endopterygota</taxon>
        <taxon>Diptera</taxon>
        <taxon>Brachycera</taxon>
        <taxon>Muscomorpha</taxon>
        <taxon>Hippoboscoidea</taxon>
        <taxon>Glossinidae</taxon>
        <taxon>Glossina</taxon>
    </lineage>
</organism>
<sequence length="107" mass="12507">MKPYRMRIELRRHAENVKLLQDQHWCNYLSSRILIHIKLEVADILNCPLTSSPLGTLAQNLLQGIEVHRENWLATSINTPREPNQIFTFPMAMLCYVLNGDYFLPVE</sequence>
<reference evidence="2" key="1">
    <citation type="submission" date="2014-03" db="EMBL/GenBank/DDBJ databases">
        <authorList>
            <person name="Aksoy S."/>
            <person name="Warren W."/>
            <person name="Wilson R.K."/>
        </authorList>
    </citation>
    <scope>NUCLEOTIDE SEQUENCE [LARGE SCALE GENOMIC DNA]</scope>
    <source>
        <strain evidence="2">IAEA</strain>
    </source>
</reference>
<name>A0A1A9ZII0_GLOPL</name>
<reference evidence="1" key="2">
    <citation type="submission" date="2020-05" db="UniProtKB">
        <authorList>
            <consortium name="EnsemblMetazoa"/>
        </authorList>
    </citation>
    <scope>IDENTIFICATION</scope>
    <source>
        <strain evidence="1">IAEA</strain>
    </source>
</reference>